<keyword evidence="1" id="KW-0677">Repeat</keyword>
<feature type="repeat" description="ANK" evidence="3">
    <location>
        <begin position="184"/>
        <end position="216"/>
    </location>
</feature>
<dbReference type="SMART" id="SM00248">
    <property type="entry name" value="ANK"/>
    <property type="match status" value="2"/>
</dbReference>
<protein>
    <recommendedName>
        <fullName evidence="6">Ankyrin repeat protein</fullName>
    </recommendedName>
</protein>
<evidence type="ECO:0000256" key="3">
    <source>
        <dbReference type="PROSITE-ProRule" id="PRU00023"/>
    </source>
</evidence>
<evidence type="ECO:0000313" key="5">
    <source>
        <dbReference type="Proteomes" id="UP000663868"/>
    </source>
</evidence>
<dbReference type="PANTHER" id="PTHR24126:SF14">
    <property type="entry name" value="ANK_REP_REGION DOMAIN-CONTAINING PROTEIN"/>
    <property type="match status" value="1"/>
</dbReference>
<dbReference type="EMBL" id="CAJOBB010005154">
    <property type="protein sequence ID" value="CAF4117835.1"/>
    <property type="molecule type" value="Genomic_DNA"/>
</dbReference>
<evidence type="ECO:0000256" key="2">
    <source>
        <dbReference type="ARBA" id="ARBA00023043"/>
    </source>
</evidence>
<dbReference type="PROSITE" id="PS50088">
    <property type="entry name" value="ANK_REPEAT"/>
    <property type="match status" value="1"/>
</dbReference>
<dbReference type="Gene3D" id="1.25.40.20">
    <property type="entry name" value="Ankyrin repeat-containing domain"/>
    <property type="match status" value="1"/>
</dbReference>
<name>A0A819W2I5_9BILA</name>
<dbReference type="PANTHER" id="PTHR24126">
    <property type="entry name" value="ANKYRIN REPEAT, PH AND SEC7 DOMAIN CONTAINING PROTEIN SECG-RELATED"/>
    <property type="match status" value="1"/>
</dbReference>
<dbReference type="InterPro" id="IPR002110">
    <property type="entry name" value="Ankyrin_rpt"/>
</dbReference>
<comment type="caution">
    <text evidence="4">The sequence shown here is derived from an EMBL/GenBank/DDBJ whole genome shotgun (WGS) entry which is preliminary data.</text>
</comment>
<dbReference type="InterPro" id="IPR036770">
    <property type="entry name" value="Ankyrin_rpt-contain_sf"/>
</dbReference>
<evidence type="ECO:0000256" key="1">
    <source>
        <dbReference type="ARBA" id="ARBA00022737"/>
    </source>
</evidence>
<proteinExistence type="predicted"/>
<evidence type="ECO:0000313" key="4">
    <source>
        <dbReference type="EMBL" id="CAF4117835.1"/>
    </source>
</evidence>
<feature type="non-terminal residue" evidence="4">
    <location>
        <position position="298"/>
    </location>
</feature>
<dbReference type="Pfam" id="PF12796">
    <property type="entry name" value="Ank_2"/>
    <property type="match status" value="1"/>
</dbReference>
<keyword evidence="2 3" id="KW-0040">ANK repeat</keyword>
<sequence>MATENNDEKLLKQCIQSIIDAVSDTINQSQGENNSPQLLNNLRKKINKIADKSFSSLSTQCRNYLLNILCEYHYSEKHKTLSDSFTNDMLDSFLQDLQGRLQSLDVFHAAWGGNQLIVEEFIEDYPQLMDKTGLYETTLLYSAARNNHFDLVKYLIEEAECSVNARNEEYIQKDQAVTTKRATINSVALHAACFQGHLHIVTYLISHGGDYYILNNANETPVQNGQRTSNIREFFKDFLIFGYSTNLSNLPKKKILHEIEGRTDLIVDCIWEYKPIAMEQWIAFPPDISDQLQQSLTK</sequence>
<reference evidence="4" key="1">
    <citation type="submission" date="2021-02" db="EMBL/GenBank/DDBJ databases">
        <authorList>
            <person name="Nowell W R."/>
        </authorList>
    </citation>
    <scope>NUCLEOTIDE SEQUENCE</scope>
</reference>
<dbReference type="AlphaFoldDB" id="A0A819W2I5"/>
<organism evidence="4 5">
    <name type="scientific">Adineta steineri</name>
    <dbReference type="NCBI Taxonomy" id="433720"/>
    <lineage>
        <taxon>Eukaryota</taxon>
        <taxon>Metazoa</taxon>
        <taxon>Spiralia</taxon>
        <taxon>Gnathifera</taxon>
        <taxon>Rotifera</taxon>
        <taxon>Eurotatoria</taxon>
        <taxon>Bdelloidea</taxon>
        <taxon>Adinetida</taxon>
        <taxon>Adinetidae</taxon>
        <taxon>Adineta</taxon>
    </lineage>
</organism>
<dbReference type="SUPFAM" id="SSF48403">
    <property type="entry name" value="Ankyrin repeat"/>
    <property type="match status" value="1"/>
</dbReference>
<accession>A0A819W2I5</accession>
<evidence type="ECO:0008006" key="6">
    <source>
        <dbReference type="Google" id="ProtNLM"/>
    </source>
</evidence>
<gene>
    <name evidence="4" type="ORF">KXQ929_LOCUS35460</name>
</gene>
<dbReference type="Proteomes" id="UP000663868">
    <property type="component" value="Unassembled WGS sequence"/>
</dbReference>